<dbReference type="Gene3D" id="1.10.260.40">
    <property type="entry name" value="lambda repressor-like DNA-binding domains"/>
    <property type="match status" value="1"/>
</dbReference>
<dbReference type="OrthoDB" id="7268941at2"/>
<evidence type="ECO:0000313" key="2">
    <source>
        <dbReference type="EMBL" id="PPQ35428.1"/>
    </source>
</evidence>
<keyword evidence="3" id="KW-1185">Reference proteome</keyword>
<dbReference type="InterPro" id="IPR001387">
    <property type="entry name" value="Cro/C1-type_HTH"/>
</dbReference>
<organism evidence="2 3">
    <name type="scientific">Rhodopila globiformis</name>
    <name type="common">Rhodopseudomonas globiformis</name>
    <dbReference type="NCBI Taxonomy" id="1071"/>
    <lineage>
        <taxon>Bacteria</taxon>
        <taxon>Pseudomonadati</taxon>
        <taxon>Pseudomonadota</taxon>
        <taxon>Alphaproteobacteria</taxon>
        <taxon>Acetobacterales</taxon>
        <taxon>Acetobacteraceae</taxon>
        <taxon>Rhodopila</taxon>
    </lineage>
</organism>
<dbReference type="EMBL" id="NHRY01000073">
    <property type="protein sequence ID" value="PPQ35428.1"/>
    <property type="molecule type" value="Genomic_DNA"/>
</dbReference>
<gene>
    <name evidence="2" type="ORF">CCS01_07510</name>
</gene>
<dbReference type="SUPFAM" id="SSF47413">
    <property type="entry name" value="lambda repressor-like DNA-binding domains"/>
    <property type="match status" value="1"/>
</dbReference>
<comment type="caution">
    <text evidence="2">The sequence shown here is derived from an EMBL/GenBank/DDBJ whole genome shotgun (WGS) entry which is preliminary data.</text>
</comment>
<dbReference type="Proteomes" id="UP000239724">
    <property type="component" value="Unassembled WGS sequence"/>
</dbReference>
<evidence type="ECO:0000313" key="3">
    <source>
        <dbReference type="Proteomes" id="UP000239724"/>
    </source>
</evidence>
<proteinExistence type="predicted"/>
<evidence type="ECO:0000259" key="1">
    <source>
        <dbReference type="Pfam" id="PF01381"/>
    </source>
</evidence>
<name>A0A2S6NK88_RHOGL</name>
<feature type="domain" description="HTH cro/C1-type" evidence="1">
    <location>
        <begin position="7"/>
        <end position="46"/>
    </location>
</feature>
<dbReference type="CDD" id="cd00093">
    <property type="entry name" value="HTH_XRE"/>
    <property type="match status" value="1"/>
</dbReference>
<dbReference type="AlphaFoldDB" id="A0A2S6NK88"/>
<dbReference type="GO" id="GO:0003677">
    <property type="term" value="F:DNA binding"/>
    <property type="evidence" value="ECO:0007669"/>
    <property type="project" value="InterPro"/>
</dbReference>
<accession>A0A2S6NK88</accession>
<sequence length="66" mass="7625">MTPDRFRDCLAALDWSQRGLAQRLGLQPTTVRRWAAGTGRIPEEVARWLERVAQPLRREPRPGRMA</sequence>
<protein>
    <recommendedName>
        <fullName evidence="1">HTH cro/C1-type domain-containing protein</fullName>
    </recommendedName>
</protein>
<dbReference type="InterPro" id="IPR010982">
    <property type="entry name" value="Lambda_DNA-bd_dom_sf"/>
</dbReference>
<dbReference type="Pfam" id="PF01381">
    <property type="entry name" value="HTH_3"/>
    <property type="match status" value="1"/>
</dbReference>
<reference evidence="2 3" key="1">
    <citation type="journal article" date="2018" name="Arch. Microbiol.">
        <title>New insights into the metabolic potential of the phototrophic purple bacterium Rhodopila globiformis DSM 161(T) from its draft genome sequence and evidence for a vanadium-dependent nitrogenase.</title>
        <authorList>
            <person name="Imhoff J.F."/>
            <person name="Rahn T."/>
            <person name="Kunzel S."/>
            <person name="Neulinger S.C."/>
        </authorList>
    </citation>
    <scope>NUCLEOTIDE SEQUENCE [LARGE SCALE GENOMIC DNA]</scope>
    <source>
        <strain evidence="2 3">DSM 161</strain>
    </source>
</reference>